<organism evidence="2 3">
    <name type="scientific">Litchfieldia salsa</name>
    <dbReference type="NCBI Taxonomy" id="930152"/>
    <lineage>
        <taxon>Bacteria</taxon>
        <taxon>Bacillati</taxon>
        <taxon>Bacillota</taxon>
        <taxon>Bacilli</taxon>
        <taxon>Bacillales</taxon>
        <taxon>Bacillaceae</taxon>
        <taxon>Litchfieldia</taxon>
    </lineage>
</organism>
<dbReference type="Proteomes" id="UP000199159">
    <property type="component" value="Unassembled WGS sequence"/>
</dbReference>
<dbReference type="EMBL" id="FNJU01000003">
    <property type="protein sequence ID" value="SDP52153.1"/>
    <property type="molecule type" value="Genomic_DNA"/>
</dbReference>
<feature type="transmembrane region" description="Helical" evidence="1">
    <location>
        <begin position="37"/>
        <end position="57"/>
    </location>
</feature>
<dbReference type="OrthoDB" id="2692071at2"/>
<evidence type="ECO:0000313" key="2">
    <source>
        <dbReference type="EMBL" id="SDP52153.1"/>
    </source>
</evidence>
<dbReference type="STRING" id="930152.SAMN05216565_103450"/>
<sequence>MDKKICWIIIFFTIAVNVVMLQFTIESYFGLEYEHVFKYTVIGLISSIFAIITYLYWRKLEYNENNK</sequence>
<evidence type="ECO:0000256" key="1">
    <source>
        <dbReference type="SAM" id="Phobius"/>
    </source>
</evidence>
<accession>A0A1H0TDM3</accession>
<keyword evidence="1" id="KW-0472">Membrane</keyword>
<name>A0A1H0TDM3_9BACI</name>
<keyword evidence="3" id="KW-1185">Reference proteome</keyword>
<evidence type="ECO:0000313" key="3">
    <source>
        <dbReference type="Proteomes" id="UP000199159"/>
    </source>
</evidence>
<dbReference type="AlphaFoldDB" id="A0A1H0TDM3"/>
<keyword evidence="1" id="KW-1133">Transmembrane helix</keyword>
<reference evidence="3" key="1">
    <citation type="submission" date="2016-10" db="EMBL/GenBank/DDBJ databases">
        <authorList>
            <person name="Varghese N."/>
            <person name="Submissions S."/>
        </authorList>
    </citation>
    <scope>NUCLEOTIDE SEQUENCE [LARGE SCALE GENOMIC DNA]</scope>
    <source>
        <strain evidence="3">IBRC-M10078</strain>
    </source>
</reference>
<proteinExistence type="predicted"/>
<feature type="transmembrane region" description="Helical" evidence="1">
    <location>
        <begin position="5"/>
        <end position="25"/>
    </location>
</feature>
<gene>
    <name evidence="2" type="ORF">SAMN05216565_103450</name>
</gene>
<keyword evidence="1" id="KW-0812">Transmembrane</keyword>
<dbReference type="RefSeq" id="WP_090852481.1">
    <property type="nucleotide sequence ID" value="NZ_FNJU01000003.1"/>
</dbReference>
<protein>
    <submittedName>
        <fullName evidence="2">Uncharacterized protein</fullName>
    </submittedName>
</protein>